<dbReference type="EMBL" id="CADCVO010000105">
    <property type="protein sequence ID" value="CAA9474597.1"/>
    <property type="molecule type" value="Genomic_DNA"/>
</dbReference>
<protein>
    <submittedName>
        <fullName evidence="2">Uncharacterized protein</fullName>
    </submittedName>
</protein>
<feature type="compositionally biased region" description="Low complexity" evidence="1">
    <location>
        <begin position="114"/>
        <end position="127"/>
    </location>
</feature>
<proteinExistence type="predicted"/>
<feature type="compositionally biased region" description="Basic and acidic residues" evidence="1">
    <location>
        <begin position="57"/>
        <end position="77"/>
    </location>
</feature>
<evidence type="ECO:0000313" key="2">
    <source>
        <dbReference type="EMBL" id="CAA9474597.1"/>
    </source>
</evidence>
<organism evidence="2">
    <name type="scientific">uncultured Solirubrobacteraceae bacterium</name>
    <dbReference type="NCBI Taxonomy" id="1162706"/>
    <lineage>
        <taxon>Bacteria</taxon>
        <taxon>Bacillati</taxon>
        <taxon>Actinomycetota</taxon>
        <taxon>Thermoleophilia</taxon>
        <taxon>Solirubrobacterales</taxon>
        <taxon>Solirubrobacteraceae</taxon>
        <taxon>environmental samples</taxon>
    </lineage>
</organism>
<feature type="non-terminal residue" evidence="2">
    <location>
        <position position="1"/>
    </location>
</feature>
<evidence type="ECO:0000256" key="1">
    <source>
        <dbReference type="SAM" id="MobiDB-lite"/>
    </source>
</evidence>
<reference evidence="2" key="1">
    <citation type="submission" date="2020-02" db="EMBL/GenBank/DDBJ databases">
        <authorList>
            <person name="Meier V. D."/>
        </authorList>
    </citation>
    <scope>NUCLEOTIDE SEQUENCE</scope>
    <source>
        <strain evidence="2">AVDCRST_MAG13</strain>
    </source>
</reference>
<accession>A0A6J4RIN8</accession>
<feature type="non-terminal residue" evidence="2">
    <location>
        <position position="138"/>
    </location>
</feature>
<sequence>VPAGRQRDRHHAADLRRDGAALQGPVRPRAHARPRALGGPGHRHGGPGGHPDAGRAQPREDGRAPAPARHADVLPVRDHRRVLRAGRAPDGAQGQGVPQRHRHGGGRPLRGDLHPAPGGLRGPVARGGRAGPGRRRGL</sequence>
<name>A0A6J4RIN8_9ACTN</name>
<feature type="region of interest" description="Disordered" evidence="1">
    <location>
        <begin position="1"/>
        <end position="138"/>
    </location>
</feature>
<gene>
    <name evidence="2" type="ORF">AVDCRST_MAG13-723</name>
</gene>
<dbReference type="AlphaFoldDB" id="A0A6J4RIN8"/>